<dbReference type="RefSeq" id="WP_107916993.1">
    <property type="nucleotide sequence ID" value="NZ_CP021642.1"/>
</dbReference>
<evidence type="ECO:0000256" key="1">
    <source>
        <dbReference type="ARBA" id="ARBA00006252"/>
    </source>
</evidence>
<accession>A0A2R4P1D7</accession>
<gene>
    <name evidence="4" type="ORF">CCS77_1437</name>
</gene>
<dbReference type="Pfam" id="PF02525">
    <property type="entry name" value="Flavodoxin_2"/>
    <property type="match status" value="1"/>
</dbReference>
<reference evidence="4 5" key="1">
    <citation type="journal article" date="2018" name="Emerg. Microbes Infect.">
        <title>Genomic analysis of oral Campylobacter concisus strains identified a potential bacterial molecular marker associated with active Crohn's disease.</title>
        <authorList>
            <person name="Liu F."/>
            <person name="Ma R."/>
            <person name="Tay C.Y.A."/>
            <person name="Octavia S."/>
            <person name="Lan R."/>
            <person name="Chung H.K.L."/>
            <person name="Riordan S.M."/>
            <person name="Grimm M.C."/>
            <person name="Leong R.W."/>
            <person name="Tanaka M.M."/>
            <person name="Connor S."/>
            <person name="Zhang L."/>
        </authorList>
    </citation>
    <scope>NUCLEOTIDE SEQUENCE [LARGE SCALE GENOMIC DNA]</scope>
    <source>
        <strain evidence="4 5">P2CDO4</strain>
    </source>
</reference>
<evidence type="ECO:0000256" key="2">
    <source>
        <dbReference type="ARBA" id="ARBA00023002"/>
    </source>
</evidence>
<feature type="domain" description="Flavodoxin-like fold" evidence="3">
    <location>
        <begin position="2"/>
        <end position="175"/>
    </location>
</feature>
<dbReference type="SUPFAM" id="SSF52218">
    <property type="entry name" value="Flavoproteins"/>
    <property type="match status" value="1"/>
</dbReference>
<dbReference type="PANTHER" id="PTHR10204:SF34">
    <property type="entry name" value="NAD(P)H DEHYDROGENASE [QUINONE] 1 ISOFORM 1"/>
    <property type="match status" value="1"/>
</dbReference>
<dbReference type="PANTHER" id="PTHR10204">
    <property type="entry name" value="NAD P H OXIDOREDUCTASE-RELATED"/>
    <property type="match status" value="1"/>
</dbReference>
<evidence type="ECO:0000313" key="5">
    <source>
        <dbReference type="Proteomes" id="UP000241854"/>
    </source>
</evidence>
<dbReference type="Gene3D" id="3.40.50.360">
    <property type="match status" value="1"/>
</dbReference>
<name>A0A2R4P1D7_9BACT</name>
<proteinExistence type="inferred from homology"/>
<dbReference type="AlphaFoldDB" id="A0A2R4P1D7"/>
<dbReference type="InterPro" id="IPR051545">
    <property type="entry name" value="NAD(P)H_dehydrogenase_qn"/>
</dbReference>
<evidence type="ECO:0000313" key="4">
    <source>
        <dbReference type="EMBL" id="AVX44498.1"/>
    </source>
</evidence>
<keyword evidence="2" id="KW-0560">Oxidoreductase</keyword>
<evidence type="ECO:0000259" key="3">
    <source>
        <dbReference type="Pfam" id="PF02525"/>
    </source>
</evidence>
<protein>
    <submittedName>
        <fullName evidence="4">Flavodoxin family protein</fullName>
    </submittedName>
</protein>
<sequence>MKQICIILVHPYERSLNAAIANVAAEKLQNSGYEVKFHDLYKEKFNLILSGTELVSDESDDELLKVHQKDIANDHGIVIVHPNWWSEPPAILKDWIDRVLRQGVAYDFAPGDNGGGLPMGFLKAEAAVVFNTSNTPEARENKIFDDPLERIWKSCIFDFCGVKTFERLMFRVVADSDEVERKVWLEQVKCVLDRRFPGLA</sequence>
<dbReference type="InterPro" id="IPR003680">
    <property type="entry name" value="Flavodoxin_fold"/>
</dbReference>
<dbReference type="EMBL" id="CP021642">
    <property type="protein sequence ID" value="AVX44498.1"/>
    <property type="molecule type" value="Genomic_DNA"/>
</dbReference>
<comment type="similarity">
    <text evidence="1">Belongs to the NAD(P)H dehydrogenase (quinone) family.</text>
</comment>
<dbReference type="GO" id="GO:0005829">
    <property type="term" value="C:cytosol"/>
    <property type="evidence" value="ECO:0007669"/>
    <property type="project" value="TreeGrafter"/>
</dbReference>
<dbReference type="GO" id="GO:0003955">
    <property type="term" value="F:NAD(P)H dehydrogenase (quinone) activity"/>
    <property type="evidence" value="ECO:0007669"/>
    <property type="project" value="TreeGrafter"/>
</dbReference>
<dbReference type="InterPro" id="IPR029039">
    <property type="entry name" value="Flavoprotein-like_sf"/>
</dbReference>
<organism evidence="4 5">
    <name type="scientific">Campylobacter concisus</name>
    <dbReference type="NCBI Taxonomy" id="199"/>
    <lineage>
        <taxon>Bacteria</taxon>
        <taxon>Pseudomonadati</taxon>
        <taxon>Campylobacterota</taxon>
        <taxon>Epsilonproteobacteria</taxon>
        <taxon>Campylobacterales</taxon>
        <taxon>Campylobacteraceae</taxon>
        <taxon>Campylobacter</taxon>
    </lineage>
</organism>
<dbReference type="Proteomes" id="UP000241854">
    <property type="component" value="Chromosome"/>
</dbReference>